<proteinExistence type="predicted"/>
<dbReference type="PANTHER" id="PTHR32347:SF27">
    <property type="entry name" value="RND EFFLUX PUMP MEMBRANE FUSION PROTEIN BARREL-SANDWICH DOMAIN-CONTAINING PROTEIN"/>
    <property type="match status" value="1"/>
</dbReference>
<evidence type="ECO:0000313" key="6">
    <source>
        <dbReference type="EMBL" id="QDU07501.1"/>
    </source>
</evidence>
<organism evidence="6 7">
    <name type="scientific">Gimesia aquarii</name>
    <dbReference type="NCBI Taxonomy" id="2527964"/>
    <lineage>
        <taxon>Bacteria</taxon>
        <taxon>Pseudomonadati</taxon>
        <taxon>Planctomycetota</taxon>
        <taxon>Planctomycetia</taxon>
        <taxon>Planctomycetales</taxon>
        <taxon>Planctomycetaceae</taxon>
        <taxon>Gimesia</taxon>
    </lineage>
</organism>
<dbReference type="Pfam" id="PF25917">
    <property type="entry name" value="BSH_RND"/>
    <property type="match status" value="1"/>
</dbReference>
<dbReference type="InterPro" id="IPR058625">
    <property type="entry name" value="MdtA-like_BSH"/>
</dbReference>
<keyword evidence="2 3" id="KW-0175">Coiled coil</keyword>
<reference evidence="6 7" key="1">
    <citation type="submission" date="2019-03" db="EMBL/GenBank/DDBJ databases">
        <title>Deep-cultivation of Planctomycetes and their phenomic and genomic characterization uncovers novel biology.</title>
        <authorList>
            <person name="Wiegand S."/>
            <person name="Jogler M."/>
            <person name="Boedeker C."/>
            <person name="Pinto D."/>
            <person name="Vollmers J."/>
            <person name="Rivas-Marin E."/>
            <person name="Kohn T."/>
            <person name="Peeters S.H."/>
            <person name="Heuer A."/>
            <person name="Rast P."/>
            <person name="Oberbeckmann S."/>
            <person name="Bunk B."/>
            <person name="Jeske O."/>
            <person name="Meyerdierks A."/>
            <person name="Storesund J.E."/>
            <person name="Kallscheuer N."/>
            <person name="Luecker S."/>
            <person name="Lage O.M."/>
            <person name="Pohl T."/>
            <person name="Merkel B.J."/>
            <person name="Hornburger P."/>
            <person name="Mueller R.-W."/>
            <person name="Bruemmer F."/>
            <person name="Labrenz M."/>
            <person name="Spormann A.M."/>
            <person name="Op den Camp H."/>
            <person name="Overmann J."/>
            <person name="Amann R."/>
            <person name="Jetten M.S.M."/>
            <person name="Mascher T."/>
            <person name="Medema M.H."/>
            <person name="Devos D.P."/>
            <person name="Kaster A.-K."/>
            <person name="Ovreas L."/>
            <person name="Rohde M."/>
            <person name="Galperin M.Y."/>
            <person name="Jogler C."/>
        </authorList>
    </citation>
    <scope>NUCLEOTIDE SEQUENCE [LARGE SCALE GENOMIC DNA]</scope>
    <source>
        <strain evidence="6 7">V202</strain>
    </source>
</reference>
<dbReference type="GO" id="GO:0030313">
    <property type="term" value="C:cell envelope"/>
    <property type="evidence" value="ECO:0007669"/>
    <property type="project" value="UniProtKB-SubCell"/>
</dbReference>
<dbReference type="Gene3D" id="2.40.30.170">
    <property type="match status" value="1"/>
</dbReference>
<feature type="coiled-coil region" evidence="3">
    <location>
        <begin position="134"/>
        <end position="161"/>
    </location>
</feature>
<protein>
    <submittedName>
        <fullName evidence="6">Macrolide export protein MacA</fullName>
    </submittedName>
</protein>
<feature type="transmembrane region" description="Helical" evidence="4">
    <location>
        <begin position="6"/>
        <end position="24"/>
    </location>
</feature>
<evidence type="ECO:0000256" key="1">
    <source>
        <dbReference type="ARBA" id="ARBA00004196"/>
    </source>
</evidence>
<sequence length="365" mass="40157">MKLSRSWNIIFAIVVIATIAIAALSSNKSELRSVVAGNAKSRFLSEEQDKWIGALGRIEPRSRIRRISPWGGSRSSVITELHVNTGDIVQKGQLLATFDTFAQRSSEIAVAKANVATALARLQKIKSGEEPETIDAKRAELKLVRTRMESLRKELERSKRLDYSKAITVHELEKVQLRFDEAVLNIQQFTSELAAMENVRAVDITLSEAELKTAEAELQLQLALLEATQVFAPIDGKVLKLHAHAGETIGDQGILELADMEHLQVVAEIFEADIAKLSVGMSAEMSVISMNQRFKGSIAEIGQLVGRQDVLSVDPVSDVDARVVEVRIDLEPDVVQALARLSNARVEVVIKPEVSRDLSVDRGLP</sequence>
<comment type="subcellular location">
    <subcellularLocation>
        <location evidence="1">Cell envelope</location>
    </subcellularLocation>
</comment>
<evidence type="ECO:0000259" key="5">
    <source>
        <dbReference type="Pfam" id="PF25917"/>
    </source>
</evidence>
<dbReference type="EMBL" id="CP037422">
    <property type="protein sequence ID" value="QDU07501.1"/>
    <property type="molecule type" value="Genomic_DNA"/>
</dbReference>
<dbReference type="NCBIfam" id="TIGR02971">
    <property type="entry name" value="heterocyst_DevB"/>
    <property type="match status" value="1"/>
</dbReference>
<dbReference type="InterPro" id="IPR050465">
    <property type="entry name" value="UPF0194_transport"/>
</dbReference>
<gene>
    <name evidence="6" type="primary">macA_2</name>
    <name evidence="6" type="ORF">V202x_08570</name>
</gene>
<evidence type="ECO:0000256" key="4">
    <source>
        <dbReference type="SAM" id="Phobius"/>
    </source>
</evidence>
<dbReference type="Gene3D" id="2.40.50.100">
    <property type="match status" value="1"/>
</dbReference>
<evidence type="ECO:0000256" key="3">
    <source>
        <dbReference type="SAM" id="Coils"/>
    </source>
</evidence>
<dbReference type="SUPFAM" id="SSF111369">
    <property type="entry name" value="HlyD-like secretion proteins"/>
    <property type="match status" value="1"/>
</dbReference>
<dbReference type="AlphaFoldDB" id="A0A517WQG4"/>
<name>A0A517WQG4_9PLAN</name>
<dbReference type="Proteomes" id="UP000318384">
    <property type="component" value="Chromosome"/>
</dbReference>
<keyword evidence="7" id="KW-1185">Reference proteome</keyword>
<keyword evidence="4" id="KW-0812">Transmembrane</keyword>
<keyword evidence="4" id="KW-1133">Transmembrane helix</keyword>
<dbReference type="PANTHER" id="PTHR32347">
    <property type="entry name" value="EFFLUX SYSTEM COMPONENT YKNX-RELATED"/>
    <property type="match status" value="1"/>
</dbReference>
<evidence type="ECO:0000313" key="7">
    <source>
        <dbReference type="Proteomes" id="UP000318384"/>
    </source>
</evidence>
<accession>A0A517WQG4</accession>
<feature type="domain" description="Multidrug resistance protein MdtA-like barrel-sandwich hybrid" evidence="5">
    <location>
        <begin position="78"/>
        <end position="249"/>
    </location>
</feature>
<evidence type="ECO:0000256" key="2">
    <source>
        <dbReference type="ARBA" id="ARBA00023054"/>
    </source>
</evidence>
<dbReference type="InterPro" id="IPR014315">
    <property type="entry name" value="ABC_heterocyst_DevB"/>
</dbReference>
<keyword evidence="4" id="KW-0472">Membrane</keyword>
<dbReference type="RefSeq" id="WP_197993219.1">
    <property type="nucleotide sequence ID" value="NZ_CP037422.1"/>
</dbReference>